<feature type="compositionally biased region" description="Basic residues" evidence="1">
    <location>
        <begin position="42"/>
        <end position="57"/>
    </location>
</feature>
<organism evidence="2 3">
    <name type="scientific">Polyplosphaeria fusca</name>
    <dbReference type="NCBI Taxonomy" id="682080"/>
    <lineage>
        <taxon>Eukaryota</taxon>
        <taxon>Fungi</taxon>
        <taxon>Dikarya</taxon>
        <taxon>Ascomycota</taxon>
        <taxon>Pezizomycotina</taxon>
        <taxon>Dothideomycetes</taxon>
        <taxon>Pleosporomycetidae</taxon>
        <taxon>Pleosporales</taxon>
        <taxon>Tetraplosphaeriaceae</taxon>
        <taxon>Polyplosphaeria</taxon>
    </lineage>
</organism>
<gene>
    <name evidence="2" type="ORF">EJ04DRAFT_571065</name>
</gene>
<accession>A0A9P4USF1</accession>
<proteinExistence type="predicted"/>
<evidence type="ECO:0000256" key="1">
    <source>
        <dbReference type="SAM" id="MobiDB-lite"/>
    </source>
</evidence>
<keyword evidence="3" id="KW-1185">Reference proteome</keyword>
<evidence type="ECO:0000313" key="2">
    <source>
        <dbReference type="EMBL" id="KAF2726672.1"/>
    </source>
</evidence>
<dbReference type="AlphaFoldDB" id="A0A9P4USF1"/>
<feature type="region of interest" description="Disordered" evidence="1">
    <location>
        <begin position="1"/>
        <end position="97"/>
    </location>
</feature>
<name>A0A9P4USF1_9PLEO</name>
<evidence type="ECO:0000313" key="3">
    <source>
        <dbReference type="Proteomes" id="UP000799444"/>
    </source>
</evidence>
<comment type="caution">
    <text evidence="2">The sequence shown here is derived from an EMBL/GenBank/DDBJ whole genome shotgun (WGS) entry which is preliminary data.</text>
</comment>
<reference evidence="2" key="1">
    <citation type="journal article" date="2020" name="Stud. Mycol.">
        <title>101 Dothideomycetes genomes: a test case for predicting lifestyles and emergence of pathogens.</title>
        <authorList>
            <person name="Haridas S."/>
            <person name="Albert R."/>
            <person name="Binder M."/>
            <person name="Bloem J."/>
            <person name="Labutti K."/>
            <person name="Salamov A."/>
            <person name="Andreopoulos B."/>
            <person name="Baker S."/>
            <person name="Barry K."/>
            <person name="Bills G."/>
            <person name="Bluhm B."/>
            <person name="Cannon C."/>
            <person name="Castanera R."/>
            <person name="Culley D."/>
            <person name="Daum C."/>
            <person name="Ezra D."/>
            <person name="Gonzalez J."/>
            <person name="Henrissat B."/>
            <person name="Kuo A."/>
            <person name="Liang C."/>
            <person name="Lipzen A."/>
            <person name="Lutzoni F."/>
            <person name="Magnuson J."/>
            <person name="Mondo S."/>
            <person name="Nolan M."/>
            <person name="Ohm R."/>
            <person name="Pangilinan J."/>
            <person name="Park H.-J."/>
            <person name="Ramirez L."/>
            <person name="Alfaro M."/>
            <person name="Sun H."/>
            <person name="Tritt A."/>
            <person name="Yoshinaga Y."/>
            <person name="Zwiers L.-H."/>
            <person name="Turgeon B."/>
            <person name="Goodwin S."/>
            <person name="Spatafora J."/>
            <person name="Crous P."/>
            <person name="Grigoriev I."/>
        </authorList>
    </citation>
    <scope>NUCLEOTIDE SEQUENCE</scope>
    <source>
        <strain evidence="2">CBS 125425</strain>
    </source>
</reference>
<protein>
    <submittedName>
        <fullName evidence="2">Uncharacterized protein</fullName>
    </submittedName>
</protein>
<sequence>MAGGHSQYRLRATPKKSSRLMESQLADYTVDDRASPTPTTPRSRRTPRNRADRRRTRSVVTDSDNEVPAHEVDDGSQPPTSAQPHGGTHQAHRRPPKKARFTEFTYGWVNYEEIPGYLADTRVTRQIHRSALYWLYGVPIQNRQDKTYHFLCKDCHLNKKVNAILKLNGGGDILHHFRARLYRFMEN</sequence>
<dbReference type="Proteomes" id="UP000799444">
    <property type="component" value="Unassembled WGS sequence"/>
</dbReference>
<dbReference type="EMBL" id="ML996412">
    <property type="protein sequence ID" value="KAF2726672.1"/>
    <property type="molecule type" value="Genomic_DNA"/>
</dbReference>